<sequence>MYVAIAALKGIQSLEIERLKKELKELEKVKSKVNTKYATFKTNAQTQFDTFAEEIKRRLY</sequence>
<evidence type="ECO:0000256" key="1">
    <source>
        <dbReference type="SAM" id="Coils"/>
    </source>
</evidence>
<dbReference type="EMBL" id="SPHZ02000010">
    <property type="protein sequence ID" value="KAF0895561.1"/>
    <property type="molecule type" value="Genomic_DNA"/>
</dbReference>
<gene>
    <name evidence="2" type="ORF">E2562_013876</name>
</gene>
<comment type="caution">
    <text evidence="2">The sequence shown here is derived from an EMBL/GenBank/DDBJ whole genome shotgun (WGS) entry which is preliminary data.</text>
</comment>
<proteinExistence type="predicted"/>
<keyword evidence="3" id="KW-1185">Reference proteome</keyword>
<accession>A0A6G1C699</accession>
<name>A0A6G1C699_9ORYZ</name>
<dbReference type="AlphaFoldDB" id="A0A6G1C699"/>
<organism evidence="2 3">
    <name type="scientific">Oryza meyeriana var. granulata</name>
    <dbReference type="NCBI Taxonomy" id="110450"/>
    <lineage>
        <taxon>Eukaryota</taxon>
        <taxon>Viridiplantae</taxon>
        <taxon>Streptophyta</taxon>
        <taxon>Embryophyta</taxon>
        <taxon>Tracheophyta</taxon>
        <taxon>Spermatophyta</taxon>
        <taxon>Magnoliopsida</taxon>
        <taxon>Liliopsida</taxon>
        <taxon>Poales</taxon>
        <taxon>Poaceae</taxon>
        <taxon>BOP clade</taxon>
        <taxon>Oryzoideae</taxon>
        <taxon>Oryzeae</taxon>
        <taxon>Oryzinae</taxon>
        <taxon>Oryza</taxon>
        <taxon>Oryza meyeriana</taxon>
    </lineage>
</organism>
<dbReference type="Proteomes" id="UP000479710">
    <property type="component" value="Unassembled WGS sequence"/>
</dbReference>
<evidence type="ECO:0000313" key="2">
    <source>
        <dbReference type="EMBL" id="KAF0895561.1"/>
    </source>
</evidence>
<reference evidence="2 3" key="1">
    <citation type="submission" date="2019-11" db="EMBL/GenBank/DDBJ databases">
        <title>Whole genome sequence of Oryza granulata.</title>
        <authorList>
            <person name="Li W."/>
        </authorList>
    </citation>
    <scope>NUCLEOTIDE SEQUENCE [LARGE SCALE GENOMIC DNA]</scope>
    <source>
        <strain evidence="3">cv. Menghai</strain>
        <tissue evidence="2">Leaf</tissue>
    </source>
</reference>
<feature type="coiled-coil region" evidence="1">
    <location>
        <begin position="9"/>
        <end position="36"/>
    </location>
</feature>
<keyword evidence="1" id="KW-0175">Coiled coil</keyword>
<protein>
    <submittedName>
        <fullName evidence="2">Uncharacterized protein</fullName>
    </submittedName>
</protein>
<evidence type="ECO:0000313" key="3">
    <source>
        <dbReference type="Proteomes" id="UP000479710"/>
    </source>
</evidence>